<reference evidence="1 2" key="1">
    <citation type="submission" date="2015-03" db="EMBL/GenBank/DDBJ databases">
        <title>Draft genome sequence of Elstera litoralis.</title>
        <authorList>
            <person name="Rahalkar M.C."/>
            <person name="Dhakephalkar P.K."/>
            <person name="Pore S.D."/>
            <person name="Arora P."/>
            <person name="Kapse N.G."/>
            <person name="Pandit P.S."/>
        </authorList>
    </citation>
    <scope>NUCLEOTIDE SEQUENCE [LARGE SCALE GENOMIC DNA]</scope>
    <source>
        <strain evidence="1 2">Dia-1</strain>
    </source>
</reference>
<dbReference type="Gene3D" id="3.40.50.1110">
    <property type="entry name" value="SGNH hydrolase"/>
    <property type="match status" value="1"/>
</dbReference>
<protein>
    <submittedName>
        <fullName evidence="1">Uncharacterized protein</fullName>
    </submittedName>
</protein>
<dbReference type="EMBL" id="LAJY01000257">
    <property type="protein sequence ID" value="KJV09568.1"/>
    <property type="molecule type" value="Genomic_DNA"/>
</dbReference>
<evidence type="ECO:0000313" key="2">
    <source>
        <dbReference type="Proteomes" id="UP000033774"/>
    </source>
</evidence>
<proteinExistence type="predicted"/>
<dbReference type="SUPFAM" id="SSF52266">
    <property type="entry name" value="SGNH hydrolase"/>
    <property type="match status" value="1"/>
</dbReference>
<dbReference type="GO" id="GO:0016788">
    <property type="term" value="F:hydrolase activity, acting on ester bonds"/>
    <property type="evidence" value="ECO:0007669"/>
    <property type="project" value="UniProtKB-ARBA"/>
</dbReference>
<comment type="caution">
    <text evidence="1">The sequence shown here is derived from an EMBL/GenBank/DDBJ whole genome shotgun (WGS) entry which is preliminary data.</text>
</comment>
<sequence length="102" mass="11104">AVKPGARKPAAACRWVIPSNLSMVRQTLSGLAAREKLFFWDWSQVMGPCGANAWALQDPPLAGQDRVHYRPEGYARAADALYDQLMADFAGWKTAGGAVAQR</sequence>
<evidence type="ECO:0000313" key="1">
    <source>
        <dbReference type="EMBL" id="KJV09568.1"/>
    </source>
</evidence>
<name>A0A0F3ISP5_9PROT</name>
<dbReference type="AlphaFoldDB" id="A0A0F3ISP5"/>
<keyword evidence="2" id="KW-1185">Reference proteome</keyword>
<feature type="non-terminal residue" evidence="1">
    <location>
        <position position="1"/>
    </location>
</feature>
<dbReference type="InterPro" id="IPR036514">
    <property type="entry name" value="SGNH_hydro_sf"/>
</dbReference>
<organism evidence="1 2">
    <name type="scientific">Elstera litoralis</name>
    <dbReference type="NCBI Taxonomy" id="552518"/>
    <lineage>
        <taxon>Bacteria</taxon>
        <taxon>Pseudomonadati</taxon>
        <taxon>Pseudomonadota</taxon>
        <taxon>Alphaproteobacteria</taxon>
        <taxon>Rhodospirillales</taxon>
        <taxon>Rhodospirillaceae</taxon>
        <taxon>Elstera</taxon>
    </lineage>
</organism>
<accession>A0A0F3ISP5</accession>
<gene>
    <name evidence="1" type="ORF">VZ95_10695</name>
</gene>
<dbReference type="Proteomes" id="UP000033774">
    <property type="component" value="Unassembled WGS sequence"/>
</dbReference>